<dbReference type="PROSITE" id="PS50113">
    <property type="entry name" value="PAC"/>
    <property type="match status" value="2"/>
</dbReference>
<dbReference type="KEGG" id="pfuw:KF707C_22300"/>
<dbReference type="eggNOG" id="COG2203">
    <property type="taxonomic scope" value="Bacteria"/>
</dbReference>
<dbReference type="InterPro" id="IPR035965">
    <property type="entry name" value="PAS-like_dom_sf"/>
</dbReference>
<dbReference type="eggNOG" id="COG2205">
    <property type="taxonomic scope" value="Bacteria"/>
</dbReference>
<dbReference type="SMART" id="SM00065">
    <property type="entry name" value="GAF"/>
    <property type="match status" value="2"/>
</dbReference>
<evidence type="ECO:0000256" key="4">
    <source>
        <dbReference type="ARBA" id="ARBA00022679"/>
    </source>
</evidence>
<dbReference type="Pfam" id="PF00512">
    <property type="entry name" value="HisKA"/>
    <property type="match status" value="1"/>
</dbReference>
<dbReference type="GO" id="GO:0006355">
    <property type="term" value="P:regulation of DNA-templated transcription"/>
    <property type="evidence" value="ECO:0007669"/>
    <property type="project" value="InterPro"/>
</dbReference>
<dbReference type="InterPro" id="IPR000700">
    <property type="entry name" value="PAS-assoc_C"/>
</dbReference>
<sequence length="1326" mass="148448">MQFSLAGQMRAQKLNQRIMQFTLDVLCSVDGQGRFREISPSCEKLFGYKPEELIGRRYLELVLPGDQPATEAETAAIMAGNPTRTFRNRYRHRDGHVLHVLWSADWSPEEQTLFAVAHDITALVQNEAYAESQRDILSMISTDRPLREVLEAICQMVEIQQPEALCSVLLLDEDGQHLHTGAAPSLPEAYNRAIDGVAIGPNAGSCGTAAFRRQLVVVEDIERDPLWRDYRELARTHGLRSCWSFPLISHQGQVLGTFAIYQRRPSTPNDEQIQQLAHAAQLAAIAITRSRDRQRLQESEQRFRSLFTFNPDPVFSFDLQGRFLSLNGAGVQLTGIGEALIVGEHFAGMIAKADRARTEQHFAAACTGIPQRFETHILGPDGQQLALDVTNLPIMVDGQIVGIFGIAKDISERERMTAALQQALERAERKAEQLRGLSAAAIATAKLLDHQALIDYLVEQARLVVGAHQAVISLTRGDDWAQSINGVSLSDKYAAWRSYTTRPDGSGIYTLICQHNQPLCMTQAELEAHPRWRGFGEHAGKHPPMRGWLAVPLIDKDGRNLGLLQLSDRYEGEFEEDDQVIAQQFAQMAVSVLENSRLFNEVLAGDQRLQQQLEFTSAITDSMAEGLLAVDARGCLSFLNPAAQALLQQGEQDLSGQSLAQVLPLQPSQWPLPTADDEAVQGELVLHGERPRTLLYDARPLAGGVDEGGWVIVLRDITALRQAGQALRERDQFFNLSLEMFCMIGQQGQFIQVNPAFANTLRHEANALIGQPYLELIHPEDRRLVENAIEQLQRGAVVKDLEIRVHDARGQQLWLQLSAALADDQVIYCAARDISLQRAVAEQVRQSNLLLSLAGHIARLGGWSIELPSRQMVWSEEMHSLLGFPPGTLPDLNESLQLYLPAYRERVTEAVEACIEQGIGFDLDVEMLDAHGKHLYVQVAGQAVRDEHGQIVRISGALQDISERKLALKQAQRLAERLATTLESINDAFYTLDSDWRFTYINAEAERQLNIKATEILGQRIWTAFPGAYDSEIGQRYHQARHDNQACHFESFYEPLQSWFEVHAYPSEEGLAVYFQDVSERRANQEQLKRTLLELARSNRELEEFAFVASHDLQEPLRKIQAFSERLVKRSDNLDDEGRDYLQRMTSAAARMQALIIDLLDYSRVNTRGQPLQKLELDELLDEVLQDLETALEQSGAQVKREPLPPVRGDASQLRRVLQNLLSNALKFQKAGEKPLIRIHAEHPAGQHWVLCITDNGIGFDEKYLNRIFKPFQRLHGREAYAGTGIGLAIVKKIVERHGASITASSAPGVGSTFRITFPPMDGPTP</sequence>
<dbReference type="InterPro" id="IPR029016">
    <property type="entry name" value="GAF-like_dom_sf"/>
</dbReference>
<dbReference type="InterPro" id="IPR052162">
    <property type="entry name" value="Sensor_kinase/Photoreceptor"/>
</dbReference>
<accession>A0A143SP93</accession>
<evidence type="ECO:0000256" key="5">
    <source>
        <dbReference type="ARBA" id="ARBA00022777"/>
    </source>
</evidence>
<dbReference type="InterPro" id="IPR005467">
    <property type="entry name" value="His_kinase_dom"/>
</dbReference>
<accession>L8MF45</accession>
<dbReference type="PRINTS" id="PR00344">
    <property type="entry name" value="BCTRLSENSOR"/>
</dbReference>
<evidence type="ECO:0000313" key="6">
    <source>
        <dbReference type="EMBL" id="BAU73918.1"/>
    </source>
</evidence>
<evidence type="ECO:0000256" key="2">
    <source>
        <dbReference type="ARBA" id="ARBA00012438"/>
    </source>
</evidence>
<dbReference type="CDD" id="cd00082">
    <property type="entry name" value="HisKA"/>
    <property type="match status" value="1"/>
</dbReference>
<dbReference type="Gene3D" id="3.30.565.10">
    <property type="entry name" value="Histidine kinase-like ATPase, C-terminal domain"/>
    <property type="match status" value="1"/>
</dbReference>
<dbReference type="InterPro" id="IPR003661">
    <property type="entry name" value="HisK_dim/P_dom"/>
</dbReference>
<gene>
    <name evidence="6" type="ORF">KF707C_22300</name>
</gene>
<dbReference type="Gene3D" id="3.30.450.20">
    <property type="entry name" value="PAS domain"/>
    <property type="match status" value="6"/>
</dbReference>
<dbReference type="Gene3D" id="3.30.450.40">
    <property type="match status" value="2"/>
</dbReference>
<dbReference type="Pfam" id="PF08447">
    <property type="entry name" value="PAS_3"/>
    <property type="match status" value="1"/>
</dbReference>
<dbReference type="EMBL" id="AP014862">
    <property type="protein sequence ID" value="BAU73918.1"/>
    <property type="molecule type" value="Genomic_DNA"/>
</dbReference>
<dbReference type="RefSeq" id="WP_003449886.1">
    <property type="nucleotide sequence ID" value="NZ_AJMR01000084.1"/>
</dbReference>
<dbReference type="InterPro" id="IPR036097">
    <property type="entry name" value="HisK_dim/P_sf"/>
</dbReference>
<dbReference type="Pfam" id="PF08448">
    <property type="entry name" value="PAS_4"/>
    <property type="match status" value="3"/>
</dbReference>
<dbReference type="Pfam" id="PF01590">
    <property type="entry name" value="GAF"/>
    <property type="match status" value="1"/>
</dbReference>
<dbReference type="EC" id="2.7.13.3" evidence="2"/>
<dbReference type="Proteomes" id="UP000218554">
    <property type="component" value="Chromosome"/>
</dbReference>
<dbReference type="Pfam" id="PF02518">
    <property type="entry name" value="HATPase_c"/>
    <property type="match status" value="1"/>
</dbReference>
<dbReference type="SUPFAM" id="SSF55785">
    <property type="entry name" value="PYP-like sensor domain (PAS domain)"/>
    <property type="match status" value="6"/>
</dbReference>
<dbReference type="InterPro" id="IPR013767">
    <property type="entry name" value="PAS_fold"/>
</dbReference>
<dbReference type="SMART" id="SM00388">
    <property type="entry name" value="HisKA"/>
    <property type="match status" value="1"/>
</dbReference>
<protein>
    <recommendedName>
        <fullName evidence="2">histidine kinase</fullName>
        <ecNumber evidence="2">2.7.13.3</ecNumber>
    </recommendedName>
</protein>
<keyword evidence="7" id="KW-1185">Reference proteome</keyword>
<dbReference type="SMART" id="SM00091">
    <property type="entry name" value="PAS"/>
    <property type="match status" value="6"/>
</dbReference>
<dbReference type="SUPFAM" id="SSF55874">
    <property type="entry name" value="ATPase domain of HSP90 chaperone/DNA topoisomerase II/histidine kinase"/>
    <property type="match status" value="1"/>
</dbReference>
<evidence type="ECO:0000256" key="3">
    <source>
        <dbReference type="ARBA" id="ARBA00022553"/>
    </source>
</evidence>
<dbReference type="GO" id="GO:0005886">
    <property type="term" value="C:plasma membrane"/>
    <property type="evidence" value="ECO:0007669"/>
    <property type="project" value="UniProtKB-ARBA"/>
</dbReference>
<dbReference type="GO" id="GO:0000155">
    <property type="term" value="F:phosphorelay sensor kinase activity"/>
    <property type="evidence" value="ECO:0007669"/>
    <property type="project" value="InterPro"/>
</dbReference>
<dbReference type="InterPro" id="IPR003594">
    <property type="entry name" value="HATPase_dom"/>
</dbReference>
<organism evidence="6 7">
    <name type="scientific">Metapseudomonas furukawaii</name>
    <name type="common">Pseudomonas furukawaii</name>
    <dbReference type="NCBI Taxonomy" id="1149133"/>
    <lineage>
        <taxon>Bacteria</taxon>
        <taxon>Pseudomonadati</taxon>
        <taxon>Pseudomonadota</taxon>
        <taxon>Gammaproteobacteria</taxon>
        <taxon>Pseudomonadales</taxon>
        <taxon>Pseudomonadaceae</taxon>
        <taxon>Metapseudomonas</taxon>
    </lineage>
</organism>
<dbReference type="InterPro" id="IPR036890">
    <property type="entry name" value="HATPase_C_sf"/>
</dbReference>
<dbReference type="SUPFAM" id="SSF47384">
    <property type="entry name" value="Homodimeric domain of signal transducing histidine kinase"/>
    <property type="match status" value="1"/>
</dbReference>
<dbReference type="Gene3D" id="2.10.70.100">
    <property type="match status" value="1"/>
</dbReference>
<dbReference type="InterPro" id="IPR004358">
    <property type="entry name" value="Sig_transdc_His_kin-like_C"/>
</dbReference>
<dbReference type="InterPro" id="IPR000014">
    <property type="entry name" value="PAS"/>
</dbReference>
<dbReference type="Pfam" id="PF00989">
    <property type="entry name" value="PAS"/>
    <property type="match status" value="1"/>
</dbReference>
<dbReference type="PANTHER" id="PTHR43304:SF1">
    <property type="entry name" value="PAC DOMAIN-CONTAINING PROTEIN"/>
    <property type="match status" value="1"/>
</dbReference>
<comment type="catalytic activity">
    <reaction evidence="1">
        <text>ATP + protein L-histidine = ADP + protein N-phospho-L-histidine.</text>
        <dbReference type="EC" id="2.7.13.3"/>
    </reaction>
</comment>
<name>L8MF45_METFU</name>
<evidence type="ECO:0000313" key="7">
    <source>
        <dbReference type="Proteomes" id="UP000218554"/>
    </source>
</evidence>
<dbReference type="NCBIfam" id="TIGR00229">
    <property type="entry name" value="sensory_box"/>
    <property type="match status" value="4"/>
</dbReference>
<dbReference type="PROSITE" id="PS50109">
    <property type="entry name" value="HIS_KIN"/>
    <property type="match status" value="1"/>
</dbReference>
<dbReference type="SUPFAM" id="SSF55781">
    <property type="entry name" value="GAF domain-like"/>
    <property type="match status" value="2"/>
</dbReference>
<keyword evidence="4 6" id="KW-0808">Transferase</keyword>
<dbReference type="InterPro" id="IPR013656">
    <property type="entry name" value="PAS_4"/>
</dbReference>
<dbReference type="CDD" id="cd00130">
    <property type="entry name" value="PAS"/>
    <property type="match status" value="5"/>
</dbReference>
<dbReference type="SMART" id="SM00086">
    <property type="entry name" value="PAC"/>
    <property type="match status" value="4"/>
</dbReference>
<dbReference type="Pfam" id="PF13426">
    <property type="entry name" value="PAS_9"/>
    <property type="match status" value="1"/>
</dbReference>
<proteinExistence type="predicted"/>
<keyword evidence="3" id="KW-0597">Phosphoprotein</keyword>
<dbReference type="SMART" id="SM00387">
    <property type="entry name" value="HATPase_c"/>
    <property type="match status" value="1"/>
</dbReference>
<evidence type="ECO:0000256" key="1">
    <source>
        <dbReference type="ARBA" id="ARBA00000085"/>
    </source>
</evidence>
<dbReference type="FunFam" id="3.30.565.10:FF:000006">
    <property type="entry name" value="Sensor histidine kinase WalK"/>
    <property type="match status" value="1"/>
</dbReference>
<dbReference type="eggNOG" id="COG4251">
    <property type="taxonomic scope" value="Bacteria"/>
</dbReference>
<reference evidence="6 7" key="2">
    <citation type="journal article" date="2017" name="Int. J. Syst. Evol. Microbiol.">
        <title>Pseudomonas furukawaii sp. nov., a polychlorinated biphenyl-degrading bacterium isolated from biphenyl-contaminated soil in Japan.</title>
        <authorList>
            <person name="Kimura N."/>
            <person name="Watanabe T."/>
            <person name="Suenaga H."/>
            <person name="Fujihara H."/>
            <person name="Futagami T."/>
            <person name="Goto M."/>
            <person name="Hanada S."/>
            <person name="Hirose J."/>
        </authorList>
    </citation>
    <scope>NUCLEOTIDE SEQUENCE [LARGE SCALE GENOMIC DNA]</scope>
    <source>
        <strain evidence="7">DSM 10086 / NBRC 110670 / KF707</strain>
    </source>
</reference>
<dbReference type="Gene3D" id="1.10.287.130">
    <property type="match status" value="1"/>
</dbReference>
<dbReference type="InterPro" id="IPR003018">
    <property type="entry name" value="GAF"/>
</dbReference>
<dbReference type="InterPro" id="IPR013655">
    <property type="entry name" value="PAS_fold_3"/>
</dbReference>
<dbReference type="Pfam" id="PF13185">
    <property type="entry name" value="GAF_2"/>
    <property type="match status" value="1"/>
</dbReference>
<keyword evidence="5" id="KW-0418">Kinase</keyword>
<reference evidence="7" key="1">
    <citation type="submission" date="2015-05" db="EMBL/GenBank/DDBJ databases">
        <title>Draft genome sequencing of a biphenyl-degrading bacterium, Pseudomonas balearica KF707 (=NBRC110670).</title>
        <authorList>
            <person name="Kimura N."/>
            <person name="Hirose J."/>
            <person name="Watanabe T."/>
            <person name="Suenaga H."/>
            <person name="Fujihara H."/>
            <person name="Noguchi M."/>
            <person name="Hashimoto M."/>
            <person name="Shimodaira J."/>
            <person name="Tsuchikane K."/>
            <person name="Hosoyama A."/>
            <person name="Yamazoe A."/>
            <person name="Fujita N."/>
            <person name="Furukawa K."/>
        </authorList>
    </citation>
    <scope>NUCLEOTIDE SEQUENCE [LARGE SCALE GENOMIC DNA]</scope>
    <source>
        <strain evidence="7">DSM 10086 / NBRC 110670 / KF707</strain>
    </source>
</reference>
<dbReference type="PANTHER" id="PTHR43304">
    <property type="entry name" value="PHYTOCHROME-LIKE PROTEIN CPH1"/>
    <property type="match status" value="1"/>
</dbReference>
<dbReference type="PROSITE" id="PS50112">
    <property type="entry name" value="PAS"/>
    <property type="match status" value="5"/>
</dbReference>
<dbReference type="InterPro" id="IPR001610">
    <property type="entry name" value="PAC"/>
</dbReference>